<dbReference type="Pfam" id="PF20066">
    <property type="entry name" value="Glyoxalase_8"/>
    <property type="match status" value="1"/>
</dbReference>
<dbReference type="InterPro" id="IPR045517">
    <property type="entry name" value="Glyoxalase_8"/>
</dbReference>
<dbReference type="RefSeq" id="WP_110503274.1">
    <property type="nucleotide sequence ID" value="NZ_QJVD01000094.1"/>
</dbReference>
<dbReference type="AlphaFoldDB" id="A0A2V5LN95"/>
<evidence type="ECO:0000259" key="2">
    <source>
        <dbReference type="Pfam" id="PF20066"/>
    </source>
</evidence>
<dbReference type="OrthoDB" id="9798201at2"/>
<comment type="caution">
    <text evidence="3">The sequence shown here is derived from an EMBL/GenBank/DDBJ whole genome shotgun (WGS) entry which is preliminary data.</text>
</comment>
<dbReference type="InterPro" id="IPR000335">
    <property type="entry name" value="Bleomycin-R"/>
</dbReference>
<sequence>MNTTIDPKAIARRLRARLSGQGTTLTHSESLELAAAALGFRDWNTCAAAATVTSEPTTIPILRTFPGLEARRFYVDFLGFAVDWEHRFGEGMPLYQQVSREGCVLHLSEHYGDATPGAAVRIQITDVVHLQRHLVESTVYPLRIGLNHAAWGEDLAVPDPFGNRIIFHTPTATEM</sequence>
<protein>
    <submittedName>
        <fullName evidence="3">Glyoxalase</fullName>
    </submittedName>
</protein>
<keyword evidence="4" id="KW-1185">Reference proteome</keyword>
<dbReference type="EMBL" id="QJVD01000094">
    <property type="protein sequence ID" value="PYI63917.1"/>
    <property type="molecule type" value="Genomic_DNA"/>
</dbReference>
<feature type="domain" description="Glyoxalase-related protein" evidence="2">
    <location>
        <begin position="6"/>
        <end position="53"/>
    </location>
</feature>
<reference evidence="3 4" key="1">
    <citation type="submission" date="2018-05" db="EMBL/GenBank/DDBJ databases">
        <title>Genetic diversity of glacier-inhabiting Cryobacterium bacteria in China and description of Cryobacterium mengkeensis sp. nov. and Arthrobacter glacialis sp. nov.</title>
        <authorList>
            <person name="Liu Q."/>
            <person name="Xin Y.-H."/>
        </authorList>
    </citation>
    <scope>NUCLEOTIDE SEQUENCE [LARGE SCALE GENOMIC DNA]</scope>
    <source>
        <strain evidence="3 4">LI2</strain>
    </source>
</reference>
<evidence type="ECO:0000313" key="4">
    <source>
        <dbReference type="Proteomes" id="UP000247832"/>
    </source>
</evidence>
<evidence type="ECO:0000313" key="3">
    <source>
        <dbReference type="EMBL" id="PYI63917.1"/>
    </source>
</evidence>
<name>A0A2V5LN95_9MICC</name>
<dbReference type="Proteomes" id="UP000247832">
    <property type="component" value="Unassembled WGS sequence"/>
</dbReference>
<keyword evidence="1" id="KW-0046">Antibiotic resistance</keyword>
<gene>
    <name evidence="3" type="ORF">CVV68_22875</name>
</gene>
<evidence type="ECO:0000256" key="1">
    <source>
        <dbReference type="ARBA" id="ARBA00023251"/>
    </source>
</evidence>
<dbReference type="SUPFAM" id="SSF54593">
    <property type="entry name" value="Glyoxalase/Bleomycin resistance protein/Dihydroxybiphenyl dioxygenase"/>
    <property type="match status" value="1"/>
</dbReference>
<accession>A0A2V5LN95</accession>
<dbReference type="InterPro" id="IPR029068">
    <property type="entry name" value="Glyas_Bleomycin-R_OHBP_Dase"/>
</dbReference>
<dbReference type="Gene3D" id="3.10.180.10">
    <property type="entry name" value="2,3-Dihydroxybiphenyl 1,2-Dioxygenase, domain 1"/>
    <property type="match status" value="1"/>
</dbReference>
<dbReference type="Pfam" id="PF19581">
    <property type="entry name" value="Glyoxalase_7"/>
    <property type="match status" value="1"/>
</dbReference>
<organism evidence="3 4">
    <name type="scientific">Arthrobacter livingstonensis</name>
    <dbReference type="NCBI Taxonomy" id="670078"/>
    <lineage>
        <taxon>Bacteria</taxon>
        <taxon>Bacillati</taxon>
        <taxon>Actinomycetota</taxon>
        <taxon>Actinomycetes</taxon>
        <taxon>Micrococcales</taxon>
        <taxon>Micrococcaceae</taxon>
        <taxon>Arthrobacter</taxon>
    </lineage>
</organism>
<dbReference type="GO" id="GO:0046677">
    <property type="term" value="P:response to antibiotic"/>
    <property type="evidence" value="ECO:0007669"/>
    <property type="project" value="UniProtKB-KW"/>
</dbReference>
<proteinExistence type="predicted"/>